<reference evidence="4" key="1">
    <citation type="submission" date="2011-12" db="EMBL/GenBank/DDBJ databases">
        <authorList>
            <consortium name="The Broad Institute Genome Sequencing Platform"/>
            <person name="Russ C."/>
            <person name="Tyler B."/>
            <person name="Panabieres F."/>
            <person name="Shan W."/>
            <person name="Tripathy S."/>
            <person name="Grunwald N."/>
            <person name="Machado M."/>
            <person name="Young S.K."/>
            <person name="Zeng Q."/>
            <person name="Gargeya S."/>
            <person name="Fitzgerald M."/>
            <person name="Haas B."/>
            <person name="Abouelleil A."/>
            <person name="Alvarado L."/>
            <person name="Arachchi H.M."/>
            <person name="Berlin A."/>
            <person name="Chapman S.B."/>
            <person name="Gearin G."/>
            <person name="Goldberg J."/>
            <person name="Griggs A."/>
            <person name="Gujja S."/>
            <person name="Hansen M."/>
            <person name="Heiman D."/>
            <person name="Howarth C."/>
            <person name="Larimer J."/>
            <person name="Lui A."/>
            <person name="MacDonald P.J.P."/>
            <person name="McCowen C."/>
            <person name="Montmayeur A."/>
            <person name="Murphy C."/>
            <person name="Neiman D."/>
            <person name="Pearson M."/>
            <person name="Priest M."/>
            <person name="Roberts A."/>
            <person name="Saif S."/>
            <person name="Shea T."/>
            <person name="Sisk P."/>
            <person name="Stolte C."/>
            <person name="Sykes S."/>
            <person name="Wortman J."/>
            <person name="Nusbaum C."/>
            <person name="Birren B."/>
        </authorList>
    </citation>
    <scope>NUCLEOTIDE SEQUENCE [LARGE SCALE GENOMIC DNA]</scope>
    <source>
        <strain evidence="4">INRA-310</strain>
    </source>
</reference>
<sequence>MMRVHYLVMVMMVAVLTNSPASASSSGSASFGSSMSGDDIPTTITAGSMSEYEPISFNRDLAVEQNENNDKASLRIHSDVDESSGEDEERYSNKLSWNQFAKMLRLVF</sequence>
<evidence type="ECO:0008006" key="5">
    <source>
        <dbReference type="Google" id="ProtNLM"/>
    </source>
</evidence>
<dbReference type="AlphaFoldDB" id="W2QFF3"/>
<evidence type="ECO:0000256" key="1">
    <source>
        <dbReference type="SAM" id="MobiDB-lite"/>
    </source>
</evidence>
<accession>W2QFF3</accession>
<name>W2QFF3_PHYN3</name>
<evidence type="ECO:0000313" key="4">
    <source>
        <dbReference type="Proteomes" id="UP000018817"/>
    </source>
</evidence>
<keyword evidence="2" id="KW-0732">Signal</keyword>
<evidence type="ECO:0000256" key="2">
    <source>
        <dbReference type="SAM" id="SignalP"/>
    </source>
</evidence>
<feature type="region of interest" description="Disordered" evidence="1">
    <location>
        <begin position="20"/>
        <end position="45"/>
    </location>
</feature>
<evidence type="ECO:0000313" key="3">
    <source>
        <dbReference type="EMBL" id="ETN11010.1"/>
    </source>
</evidence>
<dbReference type="GeneID" id="20191230"/>
<proteinExistence type="predicted"/>
<gene>
    <name evidence="3" type="ORF">PPTG_22631</name>
</gene>
<feature type="chain" id="PRO_5004822607" description="RxLR effector protein" evidence="2">
    <location>
        <begin position="24"/>
        <end position="108"/>
    </location>
</feature>
<organism evidence="3 4">
    <name type="scientific">Phytophthora nicotianae (strain INRA-310)</name>
    <name type="common">Phytophthora parasitica</name>
    <dbReference type="NCBI Taxonomy" id="761204"/>
    <lineage>
        <taxon>Eukaryota</taxon>
        <taxon>Sar</taxon>
        <taxon>Stramenopiles</taxon>
        <taxon>Oomycota</taxon>
        <taxon>Peronosporomycetes</taxon>
        <taxon>Peronosporales</taxon>
        <taxon>Peronosporaceae</taxon>
        <taxon>Phytophthora</taxon>
    </lineage>
</organism>
<dbReference type="EMBL" id="KI669580">
    <property type="protein sequence ID" value="ETN11010.1"/>
    <property type="molecule type" value="Genomic_DNA"/>
</dbReference>
<dbReference type="Proteomes" id="UP000018817">
    <property type="component" value="Unassembled WGS sequence"/>
</dbReference>
<feature type="region of interest" description="Disordered" evidence="1">
    <location>
        <begin position="68"/>
        <end position="91"/>
    </location>
</feature>
<protein>
    <recommendedName>
        <fullName evidence="5">RxLR effector protein</fullName>
    </recommendedName>
</protein>
<feature type="signal peptide" evidence="2">
    <location>
        <begin position="1"/>
        <end position="23"/>
    </location>
</feature>
<dbReference type="VEuPathDB" id="FungiDB:PPTG_22631"/>
<dbReference type="RefSeq" id="XP_008903735.1">
    <property type="nucleotide sequence ID" value="XM_008905487.1"/>
</dbReference>
<feature type="compositionally biased region" description="Low complexity" evidence="1">
    <location>
        <begin position="20"/>
        <end position="37"/>
    </location>
</feature>
<reference evidence="3 4" key="2">
    <citation type="submission" date="2013-11" db="EMBL/GenBank/DDBJ databases">
        <title>The Genome Sequence of Phytophthora parasitica INRA-310.</title>
        <authorList>
            <consortium name="The Broad Institute Genomics Platform"/>
            <person name="Russ C."/>
            <person name="Tyler B."/>
            <person name="Panabieres F."/>
            <person name="Shan W."/>
            <person name="Tripathy S."/>
            <person name="Grunwald N."/>
            <person name="Machado M."/>
            <person name="Johnson C.S."/>
            <person name="Arredondo F."/>
            <person name="Hong C."/>
            <person name="Coffey M."/>
            <person name="Young S.K."/>
            <person name="Zeng Q."/>
            <person name="Gargeya S."/>
            <person name="Fitzgerald M."/>
            <person name="Abouelleil A."/>
            <person name="Alvarado L."/>
            <person name="Chapman S.B."/>
            <person name="Gainer-Dewar J."/>
            <person name="Goldberg J."/>
            <person name="Griggs A."/>
            <person name="Gujja S."/>
            <person name="Hansen M."/>
            <person name="Howarth C."/>
            <person name="Imamovic A."/>
            <person name="Ireland A."/>
            <person name="Larimer J."/>
            <person name="McCowan C."/>
            <person name="Murphy C."/>
            <person name="Pearson M."/>
            <person name="Poon T.W."/>
            <person name="Priest M."/>
            <person name="Roberts A."/>
            <person name="Saif S."/>
            <person name="Shea T."/>
            <person name="Sykes S."/>
            <person name="Wortman J."/>
            <person name="Nusbaum C."/>
            <person name="Birren B."/>
        </authorList>
    </citation>
    <scope>NUCLEOTIDE SEQUENCE [LARGE SCALE GENOMIC DNA]</scope>
    <source>
        <strain evidence="3 4">INRA-310</strain>
    </source>
</reference>
<feature type="compositionally biased region" description="Basic and acidic residues" evidence="1">
    <location>
        <begin position="68"/>
        <end position="80"/>
    </location>
</feature>